<dbReference type="SUPFAM" id="SSF52540">
    <property type="entry name" value="P-loop containing nucleoside triphosphate hydrolases"/>
    <property type="match status" value="1"/>
</dbReference>
<accession>A0A3S0WI41</accession>
<dbReference type="InterPro" id="IPR003959">
    <property type="entry name" value="ATPase_AAA_core"/>
</dbReference>
<feature type="domain" description="Endonuclease GajA/Old nuclease/RecF-like AAA" evidence="1">
    <location>
        <begin position="1"/>
        <end position="66"/>
    </location>
</feature>
<reference evidence="3 4" key="1">
    <citation type="submission" date="2018-12" db="EMBL/GenBank/DDBJ databases">
        <authorList>
            <person name="Yang Y."/>
        </authorList>
    </citation>
    <scope>NUCLEOTIDE SEQUENCE [LARGE SCALE GENOMIC DNA]</scope>
    <source>
        <strain evidence="3 4">GSF71</strain>
    </source>
</reference>
<sequence>MLKKLEINGFKTIRQAELEFGRVNIFIGGNGSGKSNILEAMGVLSAALKDISVLELQKRGVRLSVPTLFKSAFKNTHLKSNFSFKAEFENDVHYDVSIKAGLHSDSLRFFTEHIHHAGTTYMGRGPAGVRILGVSAAKKDMDPTRGLWDRFRETIDIPESLEAELNRMATFAIYAPQTAFLRGTDIESVPIKPIGLQGGGLPQAALNIIHHRNQLFLAKKLKRYELINNVLELPKAPGWTDRFAVSRFNAQQVPSQVRTGDSTLYFIDKFMRLKRNRLSAYDSSEGTLYLLFIALLLIHPESPKIFALDNVDNALNPAMTTGMLETLIRVICNQDFRNENIGPDQVFLTSHNPTALDAFDIFDPDQRIFVVFRDKNTGETNIKPLKPKKGMTRADWIKQKSGKLMSELWIEGKITGALGL</sequence>
<name>A0A3S0WI41_9PROT</name>
<dbReference type="OrthoDB" id="7596665at2"/>
<evidence type="ECO:0000259" key="2">
    <source>
        <dbReference type="Pfam" id="PF13304"/>
    </source>
</evidence>
<dbReference type="PIRSF" id="PIRSF029347">
    <property type="entry name" value="RecF"/>
    <property type="match status" value="1"/>
</dbReference>
<dbReference type="GO" id="GO:0005524">
    <property type="term" value="F:ATP binding"/>
    <property type="evidence" value="ECO:0007669"/>
    <property type="project" value="InterPro"/>
</dbReference>
<comment type="caution">
    <text evidence="3">The sequence shown here is derived from an EMBL/GenBank/DDBJ whole genome shotgun (WGS) entry which is preliminary data.</text>
</comment>
<protein>
    <submittedName>
        <fullName evidence="3">DUF2813 domain-containing protein</fullName>
    </submittedName>
</protein>
<evidence type="ECO:0000313" key="4">
    <source>
        <dbReference type="Proteomes" id="UP000280346"/>
    </source>
</evidence>
<gene>
    <name evidence="3" type="ORF">EJ913_29335</name>
</gene>
<proteinExistence type="predicted"/>
<evidence type="ECO:0000259" key="1">
    <source>
        <dbReference type="Pfam" id="PF13175"/>
    </source>
</evidence>
<dbReference type="Proteomes" id="UP000280346">
    <property type="component" value="Unassembled WGS sequence"/>
</dbReference>
<dbReference type="Pfam" id="PF13175">
    <property type="entry name" value="AAA_15"/>
    <property type="match status" value="1"/>
</dbReference>
<dbReference type="PANTHER" id="PTHR32182:SF22">
    <property type="entry name" value="ATP-DEPENDENT ENDONUCLEASE, OLD FAMILY-RELATED"/>
    <property type="match status" value="1"/>
</dbReference>
<dbReference type="PANTHER" id="PTHR32182">
    <property type="entry name" value="DNA REPLICATION AND REPAIR PROTEIN RECF"/>
    <property type="match status" value="1"/>
</dbReference>
<dbReference type="GO" id="GO:0016887">
    <property type="term" value="F:ATP hydrolysis activity"/>
    <property type="evidence" value="ECO:0007669"/>
    <property type="project" value="InterPro"/>
</dbReference>
<dbReference type="InterPro" id="IPR014555">
    <property type="entry name" value="RecF-like"/>
</dbReference>
<dbReference type="Pfam" id="PF13304">
    <property type="entry name" value="AAA_21"/>
    <property type="match status" value="1"/>
</dbReference>
<dbReference type="InterPro" id="IPR041685">
    <property type="entry name" value="AAA_GajA/Old/RecF-like"/>
</dbReference>
<dbReference type="GO" id="GO:0006302">
    <property type="term" value="P:double-strand break repair"/>
    <property type="evidence" value="ECO:0007669"/>
    <property type="project" value="TreeGrafter"/>
</dbReference>
<dbReference type="EMBL" id="RZIJ01000042">
    <property type="protein sequence ID" value="RUQ61986.1"/>
    <property type="molecule type" value="Genomic_DNA"/>
</dbReference>
<dbReference type="AlphaFoldDB" id="A0A3S0WI41"/>
<dbReference type="GO" id="GO:0000731">
    <property type="term" value="P:DNA synthesis involved in DNA repair"/>
    <property type="evidence" value="ECO:0007669"/>
    <property type="project" value="TreeGrafter"/>
</dbReference>
<dbReference type="Gene3D" id="3.40.50.300">
    <property type="entry name" value="P-loop containing nucleotide triphosphate hydrolases"/>
    <property type="match status" value="2"/>
</dbReference>
<organism evidence="3 4">
    <name type="scientific">Azospirillum doebereinerae</name>
    <dbReference type="NCBI Taxonomy" id="92933"/>
    <lineage>
        <taxon>Bacteria</taxon>
        <taxon>Pseudomonadati</taxon>
        <taxon>Pseudomonadota</taxon>
        <taxon>Alphaproteobacteria</taxon>
        <taxon>Rhodospirillales</taxon>
        <taxon>Azospirillaceae</taxon>
        <taxon>Azospirillum</taxon>
    </lineage>
</organism>
<keyword evidence="4" id="KW-1185">Reference proteome</keyword>
<feature type="domain" description="ATPase AAA-type core" evidence="2">
    <location>
        <begin position="272"/>
        <end position="357"/>
    </location>
</feature>
<dbReference type="RefSeq" id="WP_127004661.1">
    <property type="nucleotide sequence ID" value="NZ_JBNPXW010000029.1"/>
</dbReference>
<evidence type="ECO:0000313" key="3">
    <source>
        <dbReference type="EMBL" id="RUQ61986.1"/>
    </source>
</evidence>
<dbReference type="InterPro" id="IPR027417">
    <property type="entry name" value="P-loop_NTPase"/>
</dbReference>